<dbReference type="InterPro" id="IPR051399">
    <property type="entry name" value="RNA-guided_DNA_endo/Transpos"/>
</dbReference>
<keyword evidence="1" id="KW-0238">DNA-binding</keyword>
<protein>
    <recommendedName>
        <fullName evidence="2">Cas12f1-like TNB domain-containing protein</fullName>
    </recommendedName>
</protein>
<dbReference type="Pfam" id="PF07282">
    <property type="entry name" value="Cas12f1-like_TNB"/>
    <property type="match status" value="1"/>
</dbReference>
<feature type="domain" description="Cas12f1-like TNB" evidence="2">
    <location>
        <begin position="136"/>
        <end position="198"/>
    </location>
</feature>
<dbReference type="AlphaFoldDB" id="A0A348B673"/>
<reference evidence="4" key="2">
    <citation type="journal article" date="2019" name="BMC Res. Notes">
        <title>Complete genome sequence of the Sulfodiicoccus acidiphilus strain HS-1T, the first crenarchaeon that lacks polB3, isolated from an acidic hot spring in Ohwaku-dani, Hakone, Japan.</title>
        <authorList>
            <person name="Sakai H.D."/>
            <person name="Kurosawa N."/>
        </authorList>
    </citation>
    <scope>NUCLEOTIDE SEQUENCE</scope>
    <source>
        <strain evidence="4">HS-1</strain>
    </source>
</reference>
<evidence type="ECO:0000313" key="5">
    <source>
        <dbReference type="Proteomes" id="UP000276741"/>
    </source>
</evidence>
<evidence type="ECO:0000256" key="1">
    <source>
        <dbReference type="ARBA" id="ARBA00023125"/>
    </source>
</evidence>
<dbReference type="NCBIfam" id="TIGR01766">
    <property type="entry name" value="IS200/IS605 family accessory protein TnpB-like domain"/>
    <property type="match status" value="1"/>
</dbReference>
<dbReference type="EMBL" id="AP018553">
    <property type="protein sequence ID" value="BBD73675.1"/>
    <property type="molecule type" value="Genomic_DNA"/>
</dbReference>
<name>A0A348B673_9CREN</name>
<dbReference type="RefSeq" id="WP_232018761.1">
    <property type="nucleotide sequence ID" value="NZ_AP018553.1"/>
</dbReference>
<proteinExistence type="predicted"/>
<dbReference type="GeneID" id="69060123"/>
<sequence>MENGTLILEKPFVKYEPVTPIGIDLGERNLATVVALVNEKPTKGTFFEGSRIKEIRHEYFNIRKKLQEKKRLDVVKRLRGKERRMVNHELHVISKKVVDYAKKFPSPVIVVEKLTGIREKFKESKKLDRRFHSLPFRRLQSMIEYKAKINGIKVVYINPRNTSRTCHRCGHVARTDGREYRRKCGVVRNRDLNASINVARASTRGTGRG</sequence>
<reference evidence="5" key="1">
    <citation type="submission" date="2018-04" db="EMBL/GenBank/DDBJ databases">
        <title>Complete genome sequence of Sulfodiicoccus acidiphilus strain HS-1.</title>
        <authorList>
            <person name="Sakai H.D."/>
            <person name="Kurosawa N."/>
        </authorList>
    </citation>
    <scope>NUCLEOTIDE SEQUENCE [LARGE SCALE GENOMIC DNA]</scope>
    <source>
        <strain evidence="5">HS-1</strain>
    </source>
</reference>
<dbReference type="PANTHER" id="PTHR30405:SF21">
    <property type="entry name" value="TRANSPOSASE-RELATED"/>
    <property type="match status" value="1"/>
</dbReference>
<dbReference type="KEGG" id="sacd:HS1genome_2064"/>
<evidence type="ECO:0000313" key="4">
    <source>
        <dbReference type="EMBL" id="BBD73675.1"/>
    </source>
</evidence>
<evidence type="ECO:0000259" key="2">
    <source>
        <dbReference type="Pfam" id="PF07282"/>
    </source>
</evidence>
<gene>
    <name evidence="3" type="ORF">HS1genome_0488</name>
    <name evidence="4" type="ORF">HS1genome_2064</name>
</gene>
<evidence type="ECO:0000313" key="3">
    <source>
        <dbReference type="EMBL" id="BBD72099.1"/>
    </source>
</evidence>
<dbReference type="NCBIfam" id="NF040570">
    <property type="entry name" value="guided_TnpB"/>
    <property type="match status" value="1"/>
</dbReference>
<organism evidence="4 5">
    <name type="scientific">Sulfodiicoccus acidiphilus</name>
    <dbReference type="NCBI Taxonomy" id="1670455"/>
    <lineage>
        <taxon>Archaea</taxon>
        <taxon>Thermoproteota</taxon>
        <taxon>Thermoprotei</taxon>
        <taxon>Sulfolobales</taxon>
        <taxon>Sulfolobaceae</taxon>
        <taxon>Sulfodiicoccus</taxon>
    </lineage>
</organism>
<dbReference type="PANTHER" id="PTHR30405">
    <property type="entry name" value="TRANSPOSASE"/>
    <property type="match status" value="1"/>
</dbReference>
<dbReference type="InterPro" id="IPR010095">
    <property type="entry name" value="Cas12f1-like_TNB"/>
</dbReference>
<accession>A0A348B673</accession>
<dbReference type="GO" id="GO:0003677">
    <property type="term" value="F:DNA binding"/>
    <property type="evidence" value="ECO:0007669"/>
    <property type="project" value="UniProtKB-KW"/>
</dbReference>
<dbReference type="EMBL" id="AP018553">
    <property type="protein sequence ID" value="BBD72099.1"/>
    <property type="molecule type" value="Genomic_DNA"/>
</dbReference>
<keyword evidence="5" id="KW-1185">Reference proteome</keyword>
<dbReference type="KEGG" id="sacd:HS1genome_0488"/>
<dbReference type="Proteomes" id="UP000276741">
    <property type="component" value="Chromosome"/>
</dbReference>